<dbReference type="SUPFAM" id="SSF55073">
    <property type="entry name" value="Nucleotide cyclase"/>
    <property type="match status" value="1"/>
</dbReference>
<dbReference type="InterPro" id="IPR001633">
    <property type="entry name" value="EAL_dom"/>
</dbReference>
<accession>A0A5R9PJN9</accession>
<dbReference type="GO" id="GO:0071111">
    <property type="term" value="F:cyclic-guanylate-specific phosphodiesterase activity"/>
    <property type="evidence" value="ECO:0007669"/>
    <property type="project" value="InterPro"/>
</dbReference>
<dbReference type="SUPFAM" id="SSF52172">
    <property type="entry name" value="CheY-like"/>
    <property type="match status" value="1"/>
</dbReference>
<dbReference type="PANTHER" id="PTHR33121">
    <property type="entry name" value="CYCLIC DI-GMP PHOSPHODIESTERASE PDEF"/>
    <property type="match status" value="1"/>
</dbReference>
<dbReference type="PROSITE" id="PS50110">
    <property type="entry name" value="RESPONSE_REGULATORY"/>
    <property type="match status" value="1"/>
</dbReference>
<dbReference type="SMART" id="SM00448">
    <property type="entry name" value="REC"/>
    <property type="match status" value="1"/>
</dbReference>
<feature type="domain" description="GGDEF" evidence="4">
    <location>
        <begin position="174"/>
        <end position="308"/>
    </location>
</feature>
<dbReference type="PROSITE" id="PS50883">
    <property type="entry name" value="EAL"/>
    <property type="match status" value="1"/>
</dbReference>
<gene>
    <name evidence="5" type="ORF">E5S66_02750</name>
</gene>
<organism evidence="5 6">
    <name type="scientific">Thermomonas fusca</name>
    <dbReference type="NCBI Taxonomy" id="215690"/>
    <lineage>
        <taxon>Bacteria</taxon>
        <taxon>Pseudomonadati</taxon>
        <taxon>Pseudomonadota</taxon>
        <taxon>Gammaproteobacteria</taxon>
        <taxon>Lysobacterales</taxon>
        <taxon>Lysobacteraceae</taxon>
        <taxon>Thermomonas</taxon>
    </lineage>
</organism>
<dbReference type="InterPro" id="IPR001789">
    <property type="entry name" value="Sig_transdc_resp-reg_receiver"/>
</dbReference>
<comment type="caution">
    <text evidence="5">The sequence shown here is derived from an EMBL/GenBank/DDBJ whole genome shotgun (WGS) entry which is preliminary data.</text>
</comment>
<dbReference type="Proteomes" id="UP000308508">
    <property type="component" value="Unassembled WGS sequence"/>
</dbReference>
<sequence length="564" mass="61424">MNSAHGEAGAAAAPFRVLIVEDDRSQAIFAEAILRGAGMQAEVVAMPERMMEAMERFDPDLVLMDLHIPGSSGTALTAQIREHPRFEHTPVVFLTGDQDPERQVEVLEHGGDDFILKPVRPRHLIAAVQSRVKRARALAGSRMAKMDSDRHPVTGLYTRPALMKALAAQLAQRTPGGALLVEMGNAAALRKHYGYAAFENLINDAGRYLGSLAQDHITARLSDNAFLMVVAGSDRGALDAYARSLRDGVGYHDFQTDSETIRLRCTIGYTTFEHGFTDAGAVLAACEEAAREAQGSPIGLATYVPPDTAVSSDIADELRAALAAGSEALYLAFQPVVAVAGGDDAQFQVLVRMHGPDGSVRRAGEFLSVAHSAGLMPQLDRWVMEQALVLLQKRRAESRPMRLFVSQSPGTLAQDSYVGWLLQALERHNVDPASLVIDLRLDDAVVHVVLLHQFCEQLVPAGVQFCLSQFRRGEDANQLLQELPLGYLRLSADFAQQPLPAELHDEMREVIERAHRLGLQVIGQAVEDPQAAAALWVGGIDFIQGNLVQRPEQALDFDFRSATL</sequence>
<dbReference type="InterPro" id="IPR050706">
    <property type="entry name" value="Cyclic-di-GMP_PDE-like"/>
</dbReference>
<dbReference type="Gene3D" id="3.30.70.270">
    <property type="match status" value="1"/>
</dbReference>
<feature type="domain" description="Response regulatory" evidence="2">
    <location>
        <begin position="16"/>
        <end position="132"/>
    </location>
</feature>
<dbReference type="InterPro" id="IPR035919">
    <property type="entry name" value="EAL_sf"/>
</dbReference>
<dbReference type="GO" id="GO:0000160">
    <property type="term" value="P:phosphorelay signal transduction system"/>
    <property type="evidence" value="ECO:0007669"/>
    <property type="project" value="InterPro"/>
</dbReference>
<dbReference type="PROSITE" id="PS50887">
    <property type="entry name" value="GGDEF"/>
    <property type="match status" value="1"/>
</dbReference>
<dbReference type="SUPFAM" id="SSF141868">
    <property type="entry name" value="EAL domain-like"/>
    <property type="match status" value="1"/>
</dbReference>
<dbReference type="STRING" id="1123377.GCA_000423885_01480"/>
<dbReference type="Gene3D" id="3.20.20.450">
    <property type="entry name" value="EAL domain"/>
    <property type="match status" value="1"/>
</dbReference>
<name>A0A5R9PJN9_9GAMM</name>
<dbReference type="Pfam" id="PF00072">
    <property type="entry name" value="Response_reg"/>
    <property type="match status" value="1"/>
</dbReference>
<dbReference type="InterPro" id="IPR000160">
    <property type="entry name" value="GGDEF_dom"/>
</dbReference>
<proteinExistence type="predicted"/>
<dbReference type="Pfam" id="PF00563">
    <property type="entry name" value="EAL"/>
    <property type="match status" value="1"/>
</dbReference>
<feature type="domain" description="EAL" evidence="3">
    <location>
        <begin position="311"/>
        <end position="564"/>
    </location>
</feature>
<evidence type="ECO:0000259" key="2">
    <source>
        <dbReference type="PROSITE" id="PS50110"/>
    </source>
</evidence>
<dbReference type="AlphaFoldDB" id="A0A5R9PJN9"/>
<dbReference type="PANTHER" id="PTHR33121:SF70">
    <property type="entry name" value="SIGNALING PROTEIN YKOW"/>
    <property type="match status" value="1"/>
</dbReference>
<dbReference type="SMART" id="SM00267">
    <property type="entry name" value="GGDEF"/>
    <property type="match status" value="1"/>
</dbReference>
<dbReference type="RefSeq" id="WP_138347271.1">
    <property type="nucleotide sequence ID" value="NZ_SROY01000001.1"/>
</dbReference>
<evidence type="ECO:0000259" key="4">
    <source>
        <dbReference type="PROSITE" id="PS50887"/>
    </source>
</evidence>
<dbReference type="InterPro" id="IPR043128">
    <property type="entry name" value="Rev_trsase/Diguanyl_cyclase"/>
</dbReference>
<protein>
    <submittedName>
        <fullName evidence="5">EAL domain-containing response regulator</fullName>
    </submittedName>
</protein>
<dbReference type="EMBL" id="SROY01000001">
    <property type="protein sequence ID" value="TLX22958.1"/>
    <property type="molecule type" value="Genomic_DNA"/>
</dbReference>
<keyword evidence="6" id="KW-1185">Reference proteome</keyword>
<dbReference type="InterPro" id="IPR029787">
    <property type="entry name" value="Nucleotide_cyclase"/>
</dbReference>
<dbReference type="SMART" id="SM00052">
    <property type="entry name" value="EAL"/>
    <property type="match status" value="1"/>
</dbReference>
<evidence type="ECO:0000313" key="5">
    <source>
        <dbReference type="EMBL" id="TLX22958.1"/>
    </source>
</evidence>
<evidence type="ECO:0000313" key="6">
    <source>
        <dbReference type="Proteomes" id="UP000308508"/>
    </source>
</evidence>
<dbReference type="CDD" id="cd01948">
    <property type="entry name" value="EAL"/>
    <property type="match status" value="1"/>
</dbReference>
<evidence type="ECO:0000259" key="3">
    <source>
        <dbReference type="PROSITE" id="PS50883"/>
    </source>
</evidence>
<evidence type="ECO:0000256" key="1">
    <source>
        <dbReference type="PROSITE-ProRule" id="PRU00169"/>
    </source>
</evidence>
<reference evidence="5 6" key="1">
    <citation type="submission" date="2019-04" db="EMBL/GenBank/DDBJ databases">
        <authorList>
            <person name="Grouzdev D.S."/>
            <person name="Nazina T.N."/>
        </authorList>
    </citation>
    <scope>NUCLEOTIDE SEQUENCE [LARGE SCALE GENOMIC DNA]</scope>
    <source>
        <strain evidence="5 6">SHC 3-19</strain>
    </source>
</reference>
<dbReference type="Pfam" id="PF00990">
    <property type="entry name" value="GGDEF"/>
    <property type="match status" value="1"/>
</dbReference>
<keyword evidence="1" id="KW-0597">Phosphoprotein</keyword>
<dbReference type="InterPro" id="IPR011006">
    <property type="entry name" value="CheY-like_superfamily"/>
</dbReference>
<dbReference type="Gene3D" id="3.40.50.2300">
    <property type="match status" value="1"/>
</dbReference>
<feature type="modified residue" description="4-aspartylphosphate" evidence="1">
    <location>
        <position position="65"/>
    </location>
</feature>
<dbReference type="CDD" id="cd00156">
    <property type="entry name" value="REC"/>
    <property type="match status" value="1"/>
</dbReference>